<gene>
    <name evidence="8" type="ORF">FPCIR_8763</name>
</gene>
<dbReference type="Pfam" id="PF16353">
    <property type="entry name" value="LacZ_4"/>
    <property type="match status" value="1"/>
</dbReference>
<evidence type="ECO:0000313" key="9">
    <source>
        <dbReference type="Proteomes" id="UP000546213"/>
    </source>
</evidence>
<dbReference type="EMBL" id="JAAOAS010000234">
    <property type="protein sequence ID" value="KAF5584072.1"/>
    <property type="molecule type" value="Genomic_DNA"/>
</dbReference>
<sequence length="1652" mass="186667">MESGRTQCLDIHYSTPATQWNEALPIGNGRLGAVVYGRTDIELMQLNEDSVWYGGPQDRTPPDAQRMLRQLRQLIRDERHSETEALVKEAFFATPSSMRHYEPLGTVMLEFNHKNTTDYKRALHLDNSEVSVEFSADGGFFKRHVIASYPDDAIILRFQGSKRTRFVARLDRLSDNETETNTYVDTIRSFDSRIVVHATPGGLKSNRLCSVLGVECDDDGSVEAIGNCLVVNSSSCRIAIAAQTTFRHDWPEKVASDQVDQALSRTWHDVVKRHRTDYHNLFNRMSLKMQPDACHLPTNERLLNNRDPGLVALYHNYGRYLLISSSRDGHKPLPATLQGIWNPSFAPPWGSKFTININTQMNYWPAGPCSLSHECTLPLVDLVERLSIRGSHTARDMYNCRGWCAHHNTDIWADTSPQDRWMPATLWPLGGLWLSITLMDGLRYEYDKDLHDRLFRVHEGAVQFVLDFMISSKCGSFLVTSPSLSPENTFVSEAGTKGIFCEGSTMDTTLIRQALEQFIWSLERLSKINHPLEQPAKDALARLPPLTVNEKGLIQEWGINDYVEDEPGHRHVSHLYGLYPGGLIHPIHTPDLAVAAKKVLERRLANGGGHTGWSRAWLLNFFARLRDSDACGDNMDLLLSNSTLPNLLDSHPPFQIDGNYGACAGIIECLVQSVETEIDGINVINMSFPKSHPDWSNLNVLHRNTLPTRAHFFPYASKEDALCFDRQKARIKLLNGTWKFRHDASPLQVPAWNALDPLTWANIKVPGMWQLQGYGRPLYSNVNYPFPVNPPNIPLLNETGSYWRQFTTPKDWQDQQIRLRFEGVDSAFHVWINEIEVGYSQGSRNASEFDITSLLKDAGHINTIGVRVYEFCDGSYLERQDQWLLSGIFRDVYLLAFPQVSITDFTVRPEVDGNLVNATVHVNVCLQGVDVEDINLELWSPNAQLLCTKKFKSIETGSIAVPDQDLELWSAEKPVLYSLLLSLGSSYISHRIGFRRVEMKGPNFLINGRPLVLNGVNRHEHHHIYGRAVPYEDMRADIILMKQHNINALRCSHQPNDPRLYEVCDELGLYVMAEADLETHGFDPVERTAIQGSEHMDGRNEAFYGQNHAAMYRWIKSRDPTRLVHYEGDRKGATTDFYSVMYATLDELVQHVKDNPDRALIQCEYGHAMGNGPGGLTNYVELYRSEPLLQGGFIWEWCNHGLLNRDGNLFYYAYGGDFGDKPNDADFVLDGLVFSDHSPSPGLLEYKKAIEPVSVRLAKDKIIFKNHYDFADLSHLVASWHLVGETGGTTPTPLELPNTHPGEEGAVDLPRLPSDFRGETWLSIHIFLRNETVWAPQGHEVAWSQMLLSKPKELELAPVIGNRDLVPSLQEFPGKLVVSWPNLEQLFDINLVSGNLTWANEKGTVLSKGPELSLYRALTQNDLGFGGDGKEWARFRVAEASTHIQRFTWSVNEDHTVTVKATVRVAPPVLEWACDADITYTLGFNAMSIHIKGGFSGTVPKHIPRLGLTMSLPKVYNKATWFGRGPGESYRDKKEAARFGRWSASIEDLQTNYEWPQENGNRSGVRWVQIESKNATLEARMDVPLNFSLRRYSVGDLDKSLHPHELTELDETLFNLDFAQHGLGSGSCGPLAFEGDRLETKPFEFSTLLKAV</sequence>
<evidence type="ECO:0000256" key="4">
    <source>
        <dbReference type="ARBA" id="ARBA00022801"/>
    </source>
</evidence>
<dbReference type="Pfam" id="PF22124">
    <property type="entry name" value="Glyco_hydro_95_cat"/>
    <property type="match status" value="1"/>
</dbReference>
<dbReference type="SUPFAM" id="SSF49785">
    <property type="entry name" value="Galactose-binding domain-like"/>
    <property type="match status" value="1"/>
</dbReference>
<dbReference type="InterPro" id="IPR054363">
    <property type="entry name" value="GH95_cat"/>
</dbReference>
<evidence type="ECO:0000256" key="2">
    <source>
        <dbReference type="ARBA" id="ARBA00007401"/>
    </source>
</evidence>
<dbReference type="InterPro" id="IPR008928">
    <property type="entry name" value="6-hairpin_glycosidase_sf"/>
</dbReference>
<dbReference type="PRINTS" id="PR00132">
    <property type="entry name" value="GLHYDRLASE2"/>
</dbReference>
<keyword evidence="4" id="KW-0378">Hydrolase</keyword>
<dbReference type="Gene3D" id="2.70.98.10">
    <property type="match status" value="1"/>
</dbReference>
<comment type="catalytic activity">
    <reaction evidence="1">
        <text>Hydrolysis of terminal non-reducing beta-D-galactose residues in beta-D-galactosides.</text>
        <dbReference type="EC" id="3.2.1.23"/>
    </reaction>
</comment>
<accession>A0A8H5L3F8</accession>
<dbReference type="InterPro" id="IPR006102">
    <property type="entry name" value="Ig-like_GH2"/>
</dbReference>
<dbReference type="GO" id="GO:0030246">
    <property type="term" value="F:carbohydrate binding"/>
    <property type="evidence" value="ECO:0007669"/>
    <property type="project" value="InterPro"/>
</dbReference>
<dbReference type="Pfam" id="PF02836">
    <property type="entry name" value="Glyco_hydro_2_C"/>
    <property type="match status" value="2"/>
</dbReference>
<dbReference type="GO" id="GO:0004565">
    <property type="term" value="F:beta-galactosidase activity"/>
    <property type="evidence" value="ECO:0007669"/>
    <property type="project" value="UniProtKB-EC"/>
</dbReference>
<dbReference type="EC" id="3.2.1.23" evidence="3"/>
<dbReference type="InterPro" id="IPR017853">
    <property type="entry name" value="GH"/>
</dbReference>
<keyword evidence="9" id="KW-1185">Reference proteome</keyword>
<comment type="caution">
    <text evidence="8">The sequence shown here is derived from an EMBL/GenBank/DDBJ whole genome shotgun (WGS) entry which is preliminary data.</text>
</comment>
<dbReference type="Pfam" id="PF02929">
    <property type="entry name" value="Bgal_small_N"/>
    <property type="match status" value="1"/>
</dbReference>
<dbReference type="InterPro" id="IPR036156">
    <property type="entry name" value="Beta-gal/glucu_dom_sf"/>
</dbReference>
<dbReference type="InterPro" id="IPR011013">
    <property type="entry name" value="Gal_mutarotase_sf_dom"/>
</dbReference>
<dbReference type="Pfam" id="PF14498">
    <property type="entry name" value="Glyco_hyd_65N_2"/>
    <property type="match status" value="1"/>
</dbReference>
<dbReference type="Pfam" id="PF00703">
    <property type="entry name" value="Glyco_hydro_2"/>
    <property type="match status" value="1"/>
</dbReference>
<dbReference type="Gene3D" id="2.60.40.10">
    <property type="entry name" value="Immunoglobulins"/>
    <property type="match status" value="2"/>
</dbReference>
<dbReference type="SMART" id="SM01038">
    <property type="entry name" value="Bgal_small_N"/>
    <property type="match status" value="1"/>
</dbReference>
<dbReference type="SUPFAM" id="SSF51445">
    <property type="entry name" value="(Trans)glycosidases"/>
    <property type="match status" value="1"/>
</dbReference>
<dbReference type="InterPro" id="IPR006103">
    <property type="entry name" value="Glyco_hydro_2_cat"/>
</dbReference>
<dbReference type="SUPFAM" id="SSF49303">
    <property type="entry name" value="beta-Galactosidase/glucuronidase domain"/>
    <property type="match status" value="2"/>
</dbReference>
<dbReference type="InterPro" id="IPR004199">
    <property type="entry name" value="B-gal_small/dom_5"/>
</dbReference>
<evidence type="ECO:0000259" key="7">
    <source>
        <dbReference type="SMART" id="SM01038"/>
    </source>
</evidence>
<dbReference type="PANTHER" id="PTHR46323">
    <property type="entry name" value="BETA-GALACTOSIDASE"/>
    <property type="match status" value="1"/>
</dbReference>
<dbReference type="Gene3D" id="1.50.10.10">
    <property type="match status" value="1"/>
</dbReference>
<dbReference type="Pfam" id="PF02837">
    <property type="entry name" value="Glyco_hydro_2_N"/>
    <property type="match status" value="1"/>
</dbReference>
<dbReference type="SUPFAM" id="SSF74650">
    <property type="entry name" value="Galactose mutarotase-like"/>
    <property type="match status" value="1"/>
</dbReference>
<evidence type="ECO:0000256" key="6">
    <source>
        <dbReference type="ARBA" id="ARBA00032230"/>
    </source>
</evidence>
<dbReference type="Proteomes" id="UP000546213">
    <property type="component" value="Unassembled WGS sequence"/>
</dbReference>
<dbReference type="SUPFAM" id="SSF48208">
    <property type="entry name" value="Six-hairpin glycosidases"/>
    <property type="match status" value="1"/>
</dbReference>
<feature type="domain" description="Beta galactosidase small chain/" evidence="7">
    <location>
        <begin position="1385"/>
        <end position="1650"/>
    </location>
</feature>
<evidence type="ECO:0000313" key="8">
    <source>
        <dbReference type="EMBL" id="KAF5584072.1"/>
    </source>
</evidence>
<dbReference type="GO" id="GO:0009341">
    <property type="term" value="C:beta-galactosidase complex"/>
    <property type="evidence" value="ECO:0007669"/>
    <property type="project" value="InterPro"/>
</dbReference>
<organism evidence="8 9">
    <name type="scientific">Fusarium pseudocircinatum</name>
    <dbReference type="NCBI Taxonomy" id="56676"/>
    <lineage>
        <taxon>Eukaryota</taxon>
        <taxon>Fungi</taxon>
        <taxon>Dikarya</taxon>
        <taxon>Ascomycota</taxon>
        <taxon>Pezizomycotina</taxon>
        <taxon>Sordariomycetes</taxon>
        <taxon>Hypocreomycetidae</taxon>
        <taxon>Hypocreales</taxon>
        <taxon>Nectriaceae</taxon>
        <taxon>Fusarium</taxon>
        <taxon>Fusarium fujikuroi species complex</taxon>
    </lineage>
</organism>
<proteinExistence type="inferred from homology"/>
<dbReference type="InterPro" id="IPR014718">
    <property type="entry name" value="GH-type_carb-bd"/>
</dbReference>
<dbReference type="InterPro" id="IPR006104">
    <property type="entry name" value="Glyco_hydro_2_N"/>
</dbReference>
<dbReference type="InterPro" id="IPR050347">
    <property type="entry name" value="Bact_Beta-galactosidase"/>
</dbReference>
<dbReference type="Gene3D" id="3.20.20.80">
    <property type="entry name" value="Glycosidases"/>
    <property type="match status" value="2"/>
</dbReference>
<comment type="similarity">
    <text evidence="2">Belongs to the glycosyl hydrolase 2 family.</text>
</comment>
<name>A0A8H5L3F8_9HYPO</name>
<reference evidence="8 9" key="1">
    <citation type="submission" date="2020-05" db="EMBL/GenBank/DDBJ databases">
        <title>Identification and distribution of gene clusters putatively required for synthesis of sphingolipid metabolism inhibitors in phylogenetically diverse species of the filamentous fungus Fusarium.</title>
        <authorList>
            <person name="Kim H.-S."/>
            <person name="Busman M."/>
            <person name="Brown D.W."/>
            <person name="Divon H."/>
            <person name="Uhlig S."/>
            <person name="Proctor R.H."/>
        </authorList>
    </citation>
    <scope>NUCLEOTIDE SEQUENCE [LARGE SCALE GENOMIC DNA]</scope>
    <source>
        <strain evidence="8 9">NRRL 36939</strain>
    </source>
</reference>
<dbReference type="InterPro" id="IPR027414">
    <property type="entry name" value="GH95_N_dom"/>
</dbReference>
<protein>
    <recommendedName>
        <fullName evidence="3">beta-galactosidase</fullName>
        <ecNumber evidence="3">3.2.1.23</ecNumber>
    </recommendedName>
    <alternativeName>
        <fullName evidence="6">Lactase</fullName>
    </alternativeName>
</protein>
<keyword evidence="5" id="KW-0326">Glycosidase</keyword>
<dbReference type="InterPro" id="IPR013783">
    <property type="entry name" value="Ig-like_fold"/>
</dbReference>
<evidence type="ECO:0000256" key="5">
    <source>
        <dbReference type="ARBA" id="ARBA00023295"/>
    </source>
</evidence>
<dbReference type="OrthoDB" id="408320at2759"/>
<evidence type="ECO:0000256" key="3">
    <source>
        <dbReference type="ARBA" id="ARBA00012756"/>
    </source>
</evidence>
<dbReference type="GO" id="GO:0005990">
    <property type="term" value="P:lactose catabolic process"/>
    <property type="evidence" value="ECO:0007669"/>
    <property type="project" value="TreeGrafter"/>
</dbReference>
<dbReference type="Gene3D" id="2.60.120.260">
    <property type="entry name" value="Galactose-binding domain-like"/>
    <property type="match status" value="1"/>
</dbReference>
<evidence type="ECO:0000256" key="1">
    <source>
        <dbReference type="ARBA" id="ARBA00001412"/>
    </source>
</evidence>
<dbReference type="PANTHER" id="PTHR46323:SF2">
    <property type="entry name" value="BETA-GALACTOSIDASE"/>
    <property type="match status" value="1"/>
</dbReference>
<dbReference type="InterPro" id="IPR032312">
    <property type="entry name" value="LacZ_4"/>
</dbReference>
<dbReference type="InterPro" id="IPR006101">
    <property type="entry name" value="Glyco_hydro_2"/>
</dbReference>
<dbReference type="InterPro" id="IPR008979">
    <property type="entry name" value="Galactose-bd-like_sf"/>
</dbReference>
<dbReference type="InterPro" id="IPR012341">
    <property type="entry name" value="6hp_glycosidase-like_sf"/>
</dbReference>